<dbReference type="SMART" id="SM00448">
    <property type="entry name" value="REC"/>
    <property type="match status" value="1"/>
</dbReference>
<dbReference type="Pfam" id="PF00072">
    <property type="entry name" value="Response_reg"/>
    <property type="match status" value="1"/>
</dbReference>
<proteinExistence type="predicted"/>
<evidence type="ECO:0000313" key="4">
    <source>
        <dbReference type="Proteomes" id="UP000482800"/>
    </source>
</evidence>
<protein>
    <submittedName>
        <fullName evidence="3">Two-component system response regulator</fullName>
    </submittedName>
</protein>
<comment type="caution">
    <text evidence="3">The sequence shown here is derived from an EMBL/GenBank/DDBJ whole genome shotgun (WGS) entry which is preliminary data.</text>
</comment>
<evidence type="ECO:0000259" key="2">
    <source>
        <dbReference type="PROSITE" id="PS50110"/>
    </source>
</evidence>
<dbReference type="Gene3D" id="3.40.50.2300">
    <property type="match status" value="1"/>
</dbReference>
<name>A0A6V8KVJ0_9ACTN</name>
<dbReference type="InterPro" id="IPR052893">
    <property type="entry name" value="TCS_response_regulator"/>
</dbReference>
<accession>A0A6V8KVJ0</accession>
<reference evidence="3 4" key="2">
    <citation type="submission" date="2020-03" db="EMBL/GenBank/DDBJ databases">
        <authorList>
            <person name="Ichikawa N."/>
            <person name="Kimura A."/>
            <person name="Kitahashi Y."/>
            <person name="Uohara A."/>
        </authorList>
    </citation>
    <scope>NUCLEOTIDE SEQUENCE [LARGE SCALE GENOMIC DNA]</scope>
    <source>
        <strain evidence="3 4">NBRC 108639</strain>
    </source>
</reference>
<reference evidence="3 4" key="1">
    <citation type="submission" date="2020-03" db="EMBL/GenBank/DDBJ databases">
        <title>Whole genome shotgun sequence of Phytohabitans houttuyneae NBRC 108639.</title>
        <authorList>
            <person name="Komaki H."/>
            <person name="Tamura T."/>
        </authorList>
    </citation>
    <scope>NUCLEOTIDE SEQUENCE [LARGE SCALE GENOMIC DNA]</scope>
    <source>
        <strain evidence="3 4">NBRC 108639</strain>
    </source>
</reference>
<dbReference type="PROSITE" id="PS50110">
    <property type="entry name" value="RESPONSE_REGULATORY"/>
    <property type="match status" value="1"/>
</dbReference>
<evidence type="ECO:0000256" key="1">
    <source>
        <dbReference type="PROSITE-ProRule" id="PRU00169"/>
    </source>
</evidence>
<dbReference type="Proteomes" id="UP000482800">
    <property type="component" value="Unassembled WGS sequence"/>
</dbReference>
<feature type="modified residue" description="4-aspartylphosphate" evidence="1">
    <location>
        <position position="68"/>
    </location>
</feature>
<keyword evidence="4" id="KW-1185">Reference proteome</keyword>
<dbReference type="PANTHER" id="PTHR44520">
    <property type="entry name" value="RESPONSE REGULATOR RCP1-RELATED"/>
    <property type="match status" value="1"/>
</dbReference>
<dbReference type="AlphaFoldDB" id="A0A6V8KVJ0"/>
<gene>
    <name evidence="3" type="ORF">Phou_104890</name>
</gene>
<dbReference type="PANTHER" id="PTHR44520:SF2">
    <property type="entry name" value="RESPONSE REGULATOR RCP1"/>
    <property type="match status" value="1"/>
</dbReference>
<dbReference type="CDD" id="cd17557">
    <property type="entry name" value="REC_Rcp-like"/>
    <property type="match status" value="1"/>
</dbReference>
<evidence type="ECO:0000313" key="3">
    <source>
        <dbReference type="EMBL" id="GFJ86309.1"/>
    </source>
</evidence>
<dbReference type="InterPro" id="IPR001789">
    <property type="entry name" value="Sig_transdc_resp-reg_receiver"/>
</dbReference>
<dbReference type="EMBL" id="BLPF01000005">
    <property type="protein sequence ID" value="GFJ86309.1"/>
    <property type="molecule type" value="Genomic_DNA"/>
</dbReference>
<keyword evidence="1" id="KW-0597">Phosphoprotein</keyword>
<dbReference type="RefSeq" id="WP_173072089.1">
    <property type="nucleotide sequence ID" value="NZ_BAABGO010000002.1"/>
</dbReference>
<dbReference type="InterPro" id="IPR011006">
    <property type="entry name" value="CheY-like_superfamily"/>
</dbReference>
<sequence length="148" mass="16403">MTNEPDHPYHVLLVDDDEADIALIRQAFAEHHAPVRLHVTHDGVEALAFLRREADHSEAPRPDLILLDLNMPRMNGRQVLAAVKSDQALATIPVVILTTSEQPSDISASYAGRANAYVTKPIDLVDLDAAIARIYDFYGELSARPKRD</sequence>
<organism evidence="3 4">
    <name type="scientific">Phytohabitans houttuyneae</name>
    <dbReference type="NCBI Taxonomy" id="1076126"/>
    <lineage>
        <taxon>Bacteria</taxon>
        <taxon>Bacillati</taxon>
        <taxon>Actinomycetota</taxon>
        <taxon>Actinomycetes</taxon>
        <taxon>Micromonosporales</taxon>
        <taxon>Micromonosporaceae</taxon>
    </lineage>
</organism>
<dbReference type="SUPFAM" id="SSF52172">
    <property type="entry name" value="CheY-like"/>
    <property type="match status" value="1"/>
</dbReference>
<feature type="domain" description="Response regulatory" evidence="2">
    <location>
        <begin position="10"/>
        <end position="135"/>
    </location>
</feature>
<dbReference type="GO" id="GO:0000160">
    <property type="term" value="P:phosphorelay signal transduction system"/>
    <property type="evidence" value="ECO:0007669"/>
    <property type="project" value="InterPro"/>
</dbReference>